<evidence type="ECO:0000256" key="4">
    <source>
        <dbReference type="SAM" id="Coils"/>
    </source>
</evidence>
<dbReference type="Gene3D" id="3.40.50.300">
    <property type="entry name" value="P-loop containing nucleotide triphosphate hydrolases"/>
    <property type="match status" value="2"/>
</dbReference>
<dbReference type="SMART" id="SM00382">
    <property type="entry name" value="AAA"/>
    <property type="match status" value="2"/>
</dbReference>
<gene>
    <name evidence="6" type="ORF">HDA39_005851</name>
</gene>
<evidence type="ECO:0000313" key="6">
    <source>
        <dbReference type="EMBL" id="MBB5839117.1"/>
    </source>
</evidence>
<dbReference type="Pfam" id="PF00005">
    <property type="entry name" value="ABC_tran"/>
    <property type="match status" value="2"/>
</dbReference>
<evidence type="ECO:0000256" key="2">
    <source>
        <dbReference type="ARBA" id="ARBA00022741"/>
    </source>
</evidence>
<proteinExistence type="predicted"/>
<accession>A0A7W9MX84</accession>
<keyword evidence="2" id="KW-0547">Nucleotide-binding</keyword>
<dbReference type="PANTHER" id="PTHR19211:SF14">
    <property type="entry name" value="ATP-BINDING CASSETTE SUB-FAMILY F MEMBER 1"/>
    <property type="match status" value="1"/>
</dbReference>
<dbReference type="FunFam" id="3.40.50.300:FF:000011">
    <property type="entry name" value="Putative ABC transporter ATP-binding component"/>
    <property type="match status" value="1"/>
</dbReference>
<dbReference type="EMBL" id="JACHMY010000001">
    <property type="protein sequence ID" value="MBB5839117.1"/>
    <property type="molecule type" value="Genomic_DNA"/>
</dbReference>
<keyword evidence="7" id="KW-1185">Reference proteome</keyword>
<evidence type="ECO:0000256" key="1">
    <source>
        <dbReference type="ARBA" id="ARBA00022737"/>
    </source>
</evidence>
<dbReference type="RefSeq" id="WP_184800536.1">
    <property type="nucleotide sequence ID" value="NZ_JACHMY010000001.1"/>
</dbReference>
<feature type="domain" description="ABC transporter" evidence="5">
    <location>
        <begin position="5"/>
        <end position="255"/>
    </location>
</feature>
<dbReference type="GO" id="GO:0005524">
    <property type="term" value="F:ATP binding"/>
    <property type="evidence" value="ECO:0007669"/>
    <property type="project" value="UniProtKB-KW"/>
</dbReference>
<feature type="domain" description="ABC transporter" evidence="5">
    <location>
        <begin position="339"/>
        <end position="530"/>
    </location>
</feature>
<evidence type="ECO:0000256" key="3">
    <source>
        <dbReference type="ARBA" id="ARBA00022840"/>
    </source>
</evidence>
<protein>
    <submittedName>
        <fullName evidence="6">Macrolide transport system ATP-binding/permease protein</fullName>
    </submittedName>
</protein>
<name>A0A7W9MX84_9ACTN</name>
<dbReference type="Proteomes" id="UP000549971">
    <property type="component" value="Unassembled WGS sequence"/>
</dbReference>
<dbReference type="SUPFAM" id="SSF52540">
    <property type="entry name" value="P-loop containing nucleoside triphosphate hydrolases"/>
    <property type="match status" value="2"/>
</dbReference>
<dbReference type="AlphaFoldDB" id="A0A7W9MX84"/>
<keyword evidence="1" id="KW-0677">Repeat</keyword>
<sequence length="530" mass="57655">MSTQLSVHHLTKSYDHRLVLDQVDCAFPPGRISGLIGENGSGKSTLLRLLAGVEPPDDGSVTLVADGGFGFLAQENPVPLHLDVAAVADHALADLRALEARLRELEELLADGNLSAMTEYGEVQQAFEAREGYDADARLAKAMHGLGLSDLPRDRRLAELSGGELARLHLAAVLAASPEVLLLDEPTNHLDLSGTVWLEEHLRSRAGTTVVVSHDRAFLERVASTLFEVDGDTHRITRYGNGYGGYLAEKAAERARAEQTRQVWEDEVAVMKATVRTTADRVAYGRPMQDNNKVAYDRATGRVNEAERSKIRNAKERLRRLEADPPPVPAKPLRFAVSLRTAGAAEDGVLVKAVDVAVGGRLRPVSVEVPVGGRLLITGANGAGKSTLLDVLAGRLKPERGVVERRGRLGYLAQEVVEDRPDESLRKALARHRGAGALGLFRKDQLPTRVGALSTGQRRRLALARLLTSQYDGMLLDEPTNHLSLVLVEELEAALDSYPGALVVVTHDRRFISRWRGAIHTIEEDSLVSQ</sequence>
<evidence type="ECO:0000259" key="5">
    <source>
        <dbReference type="PROSITE" id="PS50893"/>
    </source>
</evidence>
<evidence type="ECO:0000313" key="7">
    <source>
        <dbReference type="Proteomes" id="UP000549971"/>
    </source>
</evidence>
<keyword evidence="4" id="KW-0175">Coiled coil</keyword>
<dbReference type="InterPro" id="IPR003593">
    <property type="entry name" value="AAA+_ATPase"/>
</dbReference>
<dbReference type="CDD" id="cd03221">
    <property type="entry name" value="ABCF_EF-3"/>
    <property type="match status" value="1"/>
</dbReference>
<dbReference type="InterPro" id="IPR050611">
    <property type="entry name" value="ABCF"/>
</dbReference>
<keyword evidence="3 6" id="KW-0067">ATP-binding</keyword>
<dbReference type="PANTHER" id="PTHR19211">
    <property type="entry name" value="ATP-BINDING TRANSPORT PROTEIN-RELATED"/>
    <property type="match status" value="1"/>
</dbReference>
<organism evidence="6 7">
    <name type="scientific">Kribbella italica</name>
    <dbReference type="NCBI Taxonomy" id="1540520"/>
    <lineage>
        <taxon>Bacteria</taxon>
        <taxon>Bacillati</taxon>
        <taxon>Actinomycetota</taxon>
        <taxon>Actinomycetes</taxon>
        <taxon>Propionibacteriales</taxon>
        <taxon>Kribbellaceae</taxon>
        <taxon>Kribbella</taxon>
    </lineage>
</organism>
<reference evidence="6 7" key="1">
    <citation type="submission" date="2020-08" db="EMBL/GenBank/DDBJ databases">
        <title>Sequencing the genomes of 1000 actinobacteria strains.</title>
        <authorList>
            <person name="Klenk H.-P."/>
        </authorList>
    </citation>
    <scope>NUCLEOTIDE SEQUENCE [LARGE SCALE GENOMIC DNA]</scope>
    <source>
        <strain evidence="6 7">DSM 28967</strain>
    </source>
</reference>
<feature type="coiled-coil region" evidence="4">
    <location>
        <begin position="88"/>
        <end position="115"/>
    </location>
</feature>
<dbReference type="InterPro" id="IPR027417">
    <property type="entry name" value="P-loop_NTPase"/>
</dbReference>
<dbReference type="GO" id="GO:0016887">
    <property type="term" value="F:ATP hydrolysis activity"/>
    <property type="evidence" value="ECO:0007669"/>
    <property type="project" value="InterPro"/>
</dbReference>
<dbReference type="InterPro" id="IPR003439">
    <property type="entry name" value="ABC_transporter-like_ATP-bd"/>
</dbReference>
<comment type="caution">
    <text evidence="6">The sequence shown here is derived from an EMBL/GenBank/DDBJ whole genome shotgun (WGS) entry which is preliminary data.</text>
</comment>
<dbReference type="PROSITE" id="PS50893">
    <property type="entry name" value="ABC_TRANSPORTER_2"/>
    <property type="match status" value="2"/>
</dbReference>